<organism evidence="2 3">
    <name type="scientific">Methylomusa anaerophila</name>
    <dbReference type="NCBI Taxonomy" id="1930071"/>
    <lineage>
        <taxon>Bacteria</taxon>
        <taxon>Bacillati</taxon>
        <taxon>Bacillota</taxon>
        <taxon>Negativicutes</taxon>
        <taxon>Selenomonadales</taxon>
        <taxon>Sporomusaceae</taxon>
        <taxon>Methylomusa</taxon>
    </lineage>
</organism>
<dbReference type="SUPFAM" id="SSF63825">
    <property type="entry name" value="YWTD domain"/>
    <property type="match status" value="1"/>
</dbReference>
<keyword evidence="3" id="KW-1185">Reference proteome</keyword>
<feature type="signal peptide" evidence="1">
    <location>
        <begin position="1"/>
        <end position="23"/>
    </location>
</feature>
<dbReference type="RefSeq" id="WP_126308522.1">
    <property type="nucleotide sequence ID" value="NZ_AP018449.1"/>
</dbReference>
<feature type="chain" id="PRO_5016709438" evidence="1">
    <location>
        <begin position="24"/>
        <end position="414"/>
    </location>
</feature>
<keyword evidence="1" id="KW-0732">Signal</keyword>
<sequence length="414" mass="43721">MKLFKKVWIVLALVMAFATTAWANSAYTVVNSGYSQGKVGTITSTGSVTPSAVSTPLNGAPAVHSFTDANGQPRMLVYNYTAATGNPEVLIYNPATSPWTQVKSIADLAGANIVNLYGIATSGSYLYAVDYDTAKIVQINMAGDAYSVTATYTFPGTTGYEKHGVAIAAVGDYVYGLFTEVDDDYATNPNYLTSKVVKLNKSTLAAVGTAAQVGKNAFTLKSYNNKLYVAAVGGKQRDDGTYNSGESKLNVVNLADMTVATPFTSGTAIPYEFRDITLSTAGDAYLLVGRYTPGYATMTGKVYKTTATAIASGSLGTEKQSFNTAGYYWALLYETAADRLWFAQGNQVDLRIASTYTSIVSLPAQTILGGSQYPNLNSVALIGQAGATLQGYQDPALPGVQSGLKAARKIKTTK</sequence>
<accession>A0A348AKB6</accession>
<protein>
    <submittedName>
        <fullName evidence="2">Uncharacterized protein</fullName>
    </submittedName>
</protein>
<name>A0A348AKB6_9FIRM</name>
<gene>
    <name evidence="2" type="ORF">MAMMFC1_02198</name>
</gene>
<evidence type="ECO:0000313" key="2">
    <source>
        <dbReference type="EMBL" id="BBB91514.1"/>
    </source>
</evidence>
<dbReference type="OrthoDB" id="1681647at2"/>
<evidence type="ECO:0000313" key="3">
    <source>
        <dbReference type="Proteomes" id="UP000276437"/>
    </source>
</evidence>
<dbReference type="KEGG" id="mana:MAMMFC1_02198"/>
<dbReference type="AlphaFoldDB" id="A0A348AKB6"/>
<evidence type="ECO:0000256" key="1">
    <source>
        <dbReference type="SAM" id="SignalP"/>
    </source>
</evidence>
<dbReference type="Proteomes" id="UP000276437">
    <property type="component" value="Chromosome"/>
</dbReference>
<proteinExistence type="predicted"/>
<dbReference type="EMBL" id="AP018449">
    <property type="protein sequence ID" value="BBB91514.1"/>
    <property type="molecule type" value="Genomic_DNA"/>
</dbReference>
<reference evidence="2 3" key="1">
    <citation type="journal article" date="2018" name="Int. J. Syst. Evol. Microbiol.">
        <title>Methylomusa anaerophila gen. nov., sp. nov., an anaerobic methanol-utilizing bacterium isolated from a microbial fuel cell.</title>
        <authorList>
            <person name="Amano N."/>
            <person name="Yamamuro A."/>
            <person name="Miyahara M."/>
            <person name="Kouzuma A."/>
            <person name="Abe T."/>
            <person name="Watanabe K."/>
        </authorList>
    </citation>
    <scope>NUCLEOTIDE SEQUENCE [LARGE SCALE GENOMIC DNA]</scope>
    <source>
        <strain evidence="2 3">MMFC1</strain>
    </source>
</reference>